<proteinExistence type="predicted"/>
<sequence>MTIIRRISACILCDAGDEQNQDEGIEAYISKIEIGIRLLLRNGIRMIQKVPFHLFQAARQLPVMTESHLIPVERVRLFAVSKA</sequence>
<protein>
    <submittedName>
        <fullName evidence="1">Uncharacterized protein</fullName>
    </submittedName>
</protein>
<evidence type="ECO:0000313" key="2">
    <source>
        <dbReference type="Proteomes" id="UP000254808"/>
    </source>
</evidence>
<gene>
    <name evidence="1" type="ORF">CYPRO_2473</name>
</gene>
<reference evidence="1 2" key="1">
    <citation type="submission" date="2018-03" db="EMBL/GenBank/DDBJ databases">
        <title>Phenotypic and genomic properties of Cyclonatronum proteinivorum gen. nov., sp. nov., a haloalkaliphilic bacteroidete from soda lakes possessing Na+-translocating rhodopsin.</title>
        <authorList>
            <person name="Toshchakov S.V."/>
            <person name="Korzhenkov A."/>
            <person name="Samarov N.I."/>
            <person name="Kublanov I.V."/>
            <person name="Muntyan M.S."/>
            <person name="Sorokin D.Y."/>
        </authorList>
    </citation>
    <scope>NUCLEOTIDE SEQUENCE [LARGE SCALE GENOMIC DNA]</scope>
    <source>
        <strain evidence="1 2">Omega</strain>
    </source>
</reference>
<dbReference type="EMBL" id="CP027806">
    <property type="protein sequence ID" value="AXJ01715.1"/>
    <property type="molecule type" value="Genomic_DNA"/>
</dbReference>
<dbReference type="KEGG" id="cprv:CYPRO_2473"/>
<evidence type="ECO:0000313" key="1">
    <source>
        <dbReference type="EMBL" id="AXJ01715.1"/>
    </source>
</evidence>
<dbReference type="AlphaFoldDB" id="A0A345UML3"/>
<keyword evidence="2" id="KW-1185">Reference proteome</keyword>
<accession>A0A345UML3</accession>
<dbReference type="Proteomes" id="UP000254808">
    <property type="component" value="Chromosome"/>
</dbReference>
<name>A0A345UML3_9BACT</name>
<organism evidence="1 2">
    <name type="scientific">Cyclonatronum proteinivorum</name>
    <dbReference type="NCBI Taxonomy" id="1457365"/>
    <lineage>
        <taxon>Bacteria</taxon>
        <taxon>Pseudomonadati</taxon>
        <taxon>Balneolota</taxon>
        <taxon>Balneolia</taxon>
        <taxon>Balneolales</taxon>
        <taxon>Cyclonatronaceae</taxon>
        <taxon>Cyclonatronum</taxon>
    </lineage>
</organism>